<dbReference type="Proteomes" id="UP000027730">
    <property type="component" value="Unassembled WGS sequence"/>
</dbReference>
<proteinExistence type="predicted"/>
<dbReference type="AlphaFoldDB" id="A0A074WMF2"/>
<protein>
    <submittedName>
        <fullName evidence="2">Uncharacterized protein</fullName>
    </submittedName>
</protein>
<name>A0A074WMF2_9PEZI</name>
<feature type="transmembrane region" description="Helical" evidence="1">
    <location>
        <begin position="12"/>
        <end position="30"/>
    </location>
</feature>
<dbReference type="HOGENOM" id="CLU_1948418_0_0_1"/>
<keyword evidence="1" id="KW-1133">Transmembrane helix</keyword>
<sequence>MNADIGGIGIRVSLYISLLVTILSSFAEHFHQEKTAVRDIGTAQLTSMLSITFALLRSYTALSFWQVMVAVMSLDITSATVQMALSQKDTLSSRWWVVLNTTSQLLVHASIGVVFGNTFPISSAQQDPC</sequence>
<keyword evidence="1" id="KW-0812">Transmembrane</keyword>
<dbReference type="RefSeq" id="XP_013425299.1">
    <property type="nucleotide sequence ID" value="XM_013569845.1"/>
</dbReference>
<evidence type="ECO:0000313" key="3">
    <source>
        <dbReference type="Proteomes" id="UP000027730"/>
    </source>
</evidence>
<keyword evidence="1" id="KW-0472">Membrane</keyword>
<dbReference type="EMBL" id="KL584715">
    <property type="protein sequence ID" value="KEQ70952.1"/>
    <property type="molecule type" value="Genomic_DNA"/>
</dbReference>
<feature type="transmembrane region" description="Helical" evidence="1">
    <location>
        <begin position="42"/>
        <end position="59"/>
    </location>
</feature>
<evidence type="ECO:0000313" key="2">
    <source>
        <dbReference type="EMBL" id="KEQ70952.1"/>
    </source>
</evidence>
<keyword evidence="3" id="KW-1185">Reference proteome</keyword>
<organism evidence="2 3">
    <name type="scientific">Aureobasidium namibiae CBS 147.97</name>
    <dbReference type="NCBI Taxonomy" id="1043004"/>
    <lineage>
        <taxon>Eukaryota</taxon>
        <taxon>Fungi</taxon>
        <taxon>Dikarya</taxon>
        <taxon>Ascomycota</taxon>
        <taxon>Pezizomycotina</taxon>
        <taxon>Dothideomycetes</taxon>
        <taxon>Dothideomycetidae</taxon>
        <taxon>Dothideales</taxon>
        <taxon>Saccotheciaceae</taxon>
        <taxon>Aureobasidium</taxon>
    </lineage>
</organism>
<dbReference type="GeneID" id="25417259"/>
<accession>A0A074WMF2</accession>
<evidence type="ECO:0000256" key="1">
    <source>
        <dbReference type="SAM" id="Phobius"/>
    </source>
</evidence>
<reference evidence="2 3" key="1">
    <citation type="journal article" date="2014" name="BMC Genomics">
        <title>Genome sequencing of four Aureobasidium pullulans varieties: biotechnological potential, stress tolerance, and description of new species.</title>
        <authorList>
            <person name="Gostin Ar C."/>
            <person name="Ohm R.A."/>
            <person name="Kogej T."/>
            <person name="Sonjak S."/>
            <person name="Turk M."/>
            <person name="Zajc J."/>
            <person name="Zalar P."/>
            <person name="Grube M."/>
            <person name="Sun H."/>
            <person name="Han J."/>
            <person name="Sharma A."/>
            <person name="Chiniquy J."/>
            <person name="Ngan C.Y."/>
            <person name="Lipzen A."/>
            <person name="Barry K."/>
            <person name="Grigoriev I.V."/>
            <person name="Gunde-Cimerman N."/>
        </authorList>
    </citation>
    <scope>NUCLEOTIDE SEQUENCE [LARGE SCALE GENOMIC DNA]</scope>
    <source>
        <strain evidence="2 3">CBS 147.97</strain>
    </source>
</reference>
<dbReference type="OrthoDB" id="3939467at2759"/>
<gene>
    <name evidence="2" type="ORF">M436DRAFT_83927</name>
</gene>